<organism evidence="1 2">
    <name type="scientific">Microbulbifer echini</name>
    <dbReference type="NCBI Taxonomy" id="1529067"/>
    <lineage>
        <taxon>Bacteria</taxon>
        <taxon>Pseudomonadati</taxon>
        <taxon>Pseudomonadota</taxon>
        <taxon>Gammaproteobacteria</taxon>
        <taxon>Cellvibrionales</taxon>
        <taxon>Microbulbiferaceae</taxon>
        <taxon>Microbulbifer</taxon>
    </lineage>
</organism>
<protein>
    <submittedName>
        <fullName evidence="1">DUF1853 family protein</fullName>
    </submittedName>
</protein>
<dbReference type="InterPro" id="IPR015003">
    <property type="entry name" value="DUF1853"/>
</dbReference>
<sequence>MADKLSSPTVDNWANLLWSLNSTDIPATALTTGNLIHLPWLPEARHRALHAYFSGAEVKQRLAGELDGYLLEIDQHKPTGRLGVYFERLWSFAFQHHPDYQLLYQNLPLRSAGRTLGELDFVVHHRPSNRCEHWEIAVKFYLGLPGPFWVGPGVRDRLDIKLKRMAEHQLPLVQRQSVQPLLTALGIRIEQQWALMPGRLFEPLKTLNMDSQPLLHSHWWADLATLRNVLEQESDTPLLRWQQLPKRTWLAPVPPSGSRGIAFESLYKTLEKADVDQPLCFAVQGLDGETSRGFIVPTHWAQRALASLPS</sequence>
<accession>A0ABV4NJZ3</accession>
<dbReference type="EMBL" id="JBGMEL010000001">
    <property type="protein sequence ID" value="MFA0789146.1"/>
    <property type="molecule type" value="Genomic_DNA"/>
</dbReference>
<dbReference type="Proteomes" id="UP001569414">
    <property type="component" value="Unassembled WGS sequence"/>
</dbReference>
<dbReference type="RefSeq" id="WP_371842305.1">
    <property type="nucleotide sequence ID" value="NZ_JBGMEL010000001.1"/>
</dbReference>
<evidence type="ECO:0000313" key="1">
    <source>
        <dbReference type="EMBL" id="MFA0789146.1"/>
    </source>
</evidence>
<comment type="caution">
    <text evidence="1">The sequence shown here is derived from an EMBL/GenBank/DDBJ whole genome shotgun (WGS) entry which is preliminary data.</text>
</comment>
<proteinExistence type="predicted"/>
<name>A0ABV4NJZ3_9GAMM</name>
<evidence type="ECO:0000313" key="2">
    <source>
        <dbReference type="Proteomes" id="UP001569414"/>
    </source>
</evidence>
<keyword evidence="2" id="KW-1185">Reference proteome</keyword>
<reference evidence="1 2" key="1">
    <citation type="submission" date="2024-08" db="EMBL/GenBank/DDBJ databases">
        <authorList>
            <person name="Ishaq N."/>
        </authorList>
    </citation>
    <scope>NUCLEOTIDE SEQUENCE [LARGE SCALE GENOMIC DNA]</scope>
    <source>
        <strain evidence="1 2">JCM 30400</strain>
    </source>
</reference>
<gene>
    <name evidence="1" type="ORF">ACCI51_01225</name>
</gene>
<dbReference type="Pfam" id="PF08907">
    <property type="entry name" value="DUF1853"/>
    <property type="match status" value="1"/>
</dbReference>